<gene>
    <name evidence="1" type="ordered locus">VIT_15s0045g00010</name>
</gene>
<accession>F6I1B4</accession>
<evidence type="ECO:0000313" key="1">
    <source>
        <dbReference type="EMBL" id="CCB60730.1"/>
    </source>
</evidence>
<proteinExistence type="predicted"/>
<organism evidence="1 2">
    <name type="scientific">Vitis vinifera</name>
    <name type="common">Grape</name>
    <dbReference type="NCBI Taxonomy" id="29760"/>
    <lineage>
        <taxon>Eukaryota</taxon>
        <taxon>Viridiplantae</taxon>
        <taxon>Streptophyta</taxon>
        <taxon>Embryophyta</taxon>
        <taxon>Tracheophyta</taxon>
        <taxon>Spermatophyta</taxon>
        <taxon>Magnoliopsida</taxon>
        <taxon>eudicotyledons</taxon>
        <taxon>Gunneridae</taxon>
        <taxon>Pentapetalae</taxon>
        <taxon>rosids</taxon>
        <taxon>Vitales</taxon>
        <taxon>Vitaceae</taxon>
        <taxon>Viteae</taxon>
        <taxon>Vitis</taxon>
    </lineage>
</organism>
<sequence length="93" mass="10666">MWAATSCLGAWRPLYKGAAARFAPFHLQQLGLERESRERKCRFEFLVIGKDCLLRRNTKRKSVLLGVSKLSVVKGWMGKSNDETNKHMHTCLT</sequence>
<name>F6I1B4_VITVI</name>
<keyword evidence="2" id="KW-1185">Reference proteome</keyword>
<dbReference type="InParanoid" id="F6I1B4"/>
<reference evidence="2" key="1">
    <citation type="journal article" date="2007" name="Nature">
        <title>The grapevine genome sequence suggests ancestral hexaploidization in major angiosperm phyla.</title>
        <authorList>
            <consortium name="The French-Italian Public Consortium for Grapevine Genome Characterization."/>
            <person name="Jaillon O."/>
            <person name="Aury J.-M."/>
            <person name="Noel B."/>
            <person name="Policriti A."/>
            <person name="Clepet C."/>
            <person name="Casagrande A."/>
            <person name="Choisne N."/>
            <person name="Aubourg S."/>
            <person name="Vitulo N."/>
            <person name="Jubin C."/>
            <person name="Vezzi A."/>
            <person name="Legeai F."/>
            <person name="Hugueney P."/>
            <person name="Dasilva C."/>
            <person name="Horner D."/>
            <person name="Mica E."/>
            <person name="Jublot D."/>
            <person name="Poulain J."/>
            <person name="Bruyere C."/>
            <person name="Billault A."/>
            <person name="Segurens B."/>
            <person name="Gouyvenoux M."/>
            <person name="Ugarte E."/>
            <person name="Cattonaro F."/>
            <person name="Anthouard V."/>
            <person name="Vico V."/>
            <person name="Del Fabbro C."/>
            <person name="Alaux M."/>
            <person name="Di Gaspero G."/>
            <person name="Dumas V."/>
            <person name="Felice N."/>
            <person name="Paillard S."/>
            <person name="Juman I."/>
            <person name="Moroldo M."/>
            <person name="Scalabrin S."/>
            <person name="Canaguier A."/>
            <person name="Le Clainche I."/>
            <person name="Malacrida G."/>
            <person name="Durand E."/>
            <person name="Pesole G."/>
            <person name="Laucou V."/>
            <person name="Chatelet P."/>
            <person name="Merdinoglu D."/>
            <person name="Delledonne M."/>
            <person name="Pezzotti M."/>
            <person name="Lecharny A."/>
            <person name="Scarpelli C."/>
            <person name="Artiguenave F."/>
            <person name="Pe M.E."/>
            <person name="Valle G."/>
            <person name="Morgante M."/>
            <person name="Caboche M."/>
            <person name="Adam-Blondon A.-F."/>
            <person name="Weissenbach J."/>
            <person name="Quetier F."/>
            <person name="Wincker P."/>
        </authorList>
    </citation>
    <scope>NUCLEOTIDE SEQUENCE [LARGE SCALE GENOMIC DNA]</scope>
    <source>
        <strain evidence="2">cv. Pinot noir / PN40024</strain>
    </source>
</reference>
<dbReference type="Proteomes" id="UP000009183">
    <property type="component" value="Chromosome 15"/>
</dbReference>
<evidence type="ECO:0000313" key="2">
    <source>
        <dbReference type="Proteomes" id="UP000009183"/>
    </source>
</evidence>
<dbReference type="AlphaFoldDB" id="F6I1B4"/>
<dbReference type="PaxDb" id="29760-VIT_15s0045g00010.t01"/>
<dbReference type="HOGENOM" id="CLU_187975_0_0_1"/>
<dbReference type="EMBL" id="FN596510">
    <property type="protein sequence ID" value="CCB60730.1"/>
    <property type="molecule type" value="Genomic_DNA"/>
</dbReference>
<protein>
    <submittedName>
        <fullName evidence="1">Uncharacterized protein</fullName>
    </submittedName>
</protein>